<dbReference type="InterPro" id="IPR023376">
    <property type="entry name" value="YqcC-like_dom"/>
</dbReference>
<dbReference type="SUPFAM" id="SSF158452">
    <property type="entry name" value="YqcC-like"/>
    <property type="match status" value="1"/>
</dbReference>
<evidence type="ECO:0000313" key="2">
    <source>
        <dbReference type="EMBL" id="SEJ02019.1"/>
    </source>
</evidence>
<sequence>MDARLPALADQLLLIERELRLLGWWAGVAPTVERLASAEPFCVDTLAFEEWLQWVFLPRMKEIIERGEGLPLACSIRPMAEMAWAVEGARVAVLLELLEEFDRLINTAA</sequence>
<dbReference type="PANTHER" id="PTHR39586:SF1">
    <property type="entry name" value="CYTOPLASMIC PROTEIN"/>
    <property type="match status" value="1"/>
</dbReference>
<dbReference type="Proteomes" id="UP000242930">
    <property type="component" value="Unassembled WGS sequence"/>
</dbReference>
<organism evidence="2 3">
    <name type="scientific">Pseudomonas linyingensis</name>
    <dbReference type="NCBI Taxonomy" id="915471"/>
    <lineage>
        <taxon>Bacteria</taxon>
        <taxon>Pseudomonadati</taxon>
        <taxon>Pseudomonadota</taxon>
        <taxon>Gammaproteobacteria</taxon>
        <taxon>Pseudomonadales</taxon>
        <taxon>Pseudomonadaceae</taxon>
        <taxon>Pseudomonas</taxon>
    </lineage>
</organism>
<dbReference type="PIRSF" id="PIRSF006257">
    <property type="entry name" value="UCP006257"/>
    <property type="match status" value="1"/>
</dbReference>
<accession>A0A1H6VBL2</accession>
<dbReference type="EMBL" id="FNZE01000004">
    <property type="protein sequence ID" value="SEJ02019.1"/>
    <property type="molecule type" value="Genomic_DNA"/>
</dbReference>
<dbReference type="AlphaFoldDB" id="A0A1H6VBL2"/>
<keyword evidence="3" id="KW-1185">Reference proteome</keyword>
<dbReference type="GO" id="GO:0044010">
    <property type="term" value="P:single-species biofilm formation"/>
    <property type="evidence" value="ECO:0007669"/>
    <property type="project" value="TreeGrafter"/>
</dbReference>
<gene>
    <name evidence="2" type="ORF">SAMN05216201_1046</name>
</gene>
<dbReference type="PANTHER" id="PTHR39586">
    <property type="entry name" value="CYTOPLASMIC PROTEIN-RELATED"/>
    <property type="match status" value="1"/>
</dbReference>
<proteinExistence type="predicted"/>
<feature type="domain" description="YqcC-like" evidence="1">
    <location>
        <begin position="8"/>
        <end position="104"/>
    </location>
</feature>
<dbReference type="STRING" id="915471.SAMN05216201_1046"/>
<reference evidence="3" key="1">
    <citation type="submission" date="2016-10" db="EMBL/GenBank/DDBJ databases">
        <authorList>
            <person name="Varghese N."/>
            <person name="Submissions S."/>
        </authorList>
    </citation>
    <scope>NUCLEOTIDE SEQUENCE [LARGE SCALE GENOMIC DNA]</scope>
    <source>
        <strain evidence="3">LMG 25967</strain>
    </source>
</reference>
<evidence type="ECO:0000259" key="1">
    <source>
        <dbReference type="Pfam" id="PF04287"/>
    </source>
</evidence>
<dbReference type="InterPro" id="IPR007384">
    <property type="entry name" value="UCP006257"/>
</dbReference>
<dbReference type="Pfam" id="PF04287">
    <property type="entry name" value="DUF446"/>
    <property type="match status" value="1"/>
</dbReference>
<protein>
    <submittedName>
        <fullName evidence="2">Uncharacterized conserved protein YqcC, DUF446 family</fullName>
    </submittedName>
</protein>
<name>A0A1H6VBL2_9PSED</name>
<dbReference type="InterPro" id="IPR036814">
    <property type="entry name" value="YqcC-like_sf"/>
</dbReference>
<dbReference type="RefSeq" id="WP_090308332.1">
    <property type="nucleotide sequence ID" value="NZ_FNZE01000004.1"/>
</dbReference>
<dbReference type="OrthoDB" id="8794567at2"/>
<evidence type="ECO:0000313" key="3">
    <source>
        <dbReference type="Proteomes" id="UP000242930"/>
    </source>
</evidence>
<dbReference type="Gene3D" id="1.20.1440.40">
    <property type="entry name" value="YqcC-like"/>
    <property type="match status" value="1"/>
</dbReference>